<comment type="caution">
    <text evidence="1">The sequence shown here is derived from an EMBL/GenBank/DDBJ whole genome shotgun (WGS) entry which is preliminary data.</text>
</comment>
<dbReference type="EMBL" id="RCHU02000010">
    <property type="protein sequence ID" value="KAL3579197.1"/>
    <property type="molecule type" value="Genomic_DNA"/>
</dbReference>
<accession>A0ACC4BLE8</accession>
<evidence type="ECO:0000313" key="1">
    <source>
        <dbReference type="EMBL" id="KAL3579197.1"/>
    </source>
</evidence>
<reference evidence="1 2" key="1">
    <citation type="journal article" date="2024" name="Plant Biotechnol. J.">
        <title>Genome and CRISPR/Cas9 system of a widespread forest tree (Populus alba) in the world.</title>
        <authorList>
            <person name="Liu Y.J."/>
            <person name="Jiang P.F."/>
            <person name="Han X.M."/>
            <person name="Li X.Y."/>
            <person name="Wang H.M."/>
            <person name="Wang Y.J."/>
            <person name="Wang X.X."/>
            <person name="Zeng Q.Y."/>
        </authorList>
    </citation>
    <scope>NUCLEOTIDE SEQUENCE [LARGE SCALE GENOMIC DNA]</scope>
    <source>
        <strain evidence="2">cv. PAL-ZL1</strain>
    </source>
</reference>
<protein>
    <submittedName>
        <fullName evidence="1">Uncharacterized protein</fullName>
    </submittedName>
</protein>
<dbReference type="Proteomes" id="UP000309997">
    <property type="component" value="Unassembled WGS sequence"/>
</dbReference>
<gene>
    <name evidence="1" type="ORF">D5086_020701</name>
</gene>
<proteinExistence type="predicted"/>
<evidence type="ECO:0000313" key="2">
    <source>
        <dbReference type="Proteomes" id="UP000309997"/>
    </source>
</evidence>
<sequence length="3154" mass="350071">MGLLHSVGNRFYDIDARGLPFMLAQNPICSAAPSADAINPPASARTILVPPMNKFTLANRAGKANFSTNPARSADPNLQTSQQPNNNKSFDKNRVPHVSANPGKFASSGADDSLVIRFFSDDESGSESEDGEDKSLKTKLNMTVVNENGRLPSTSSTKSSMSQQATRNANSIPKKSSMSCSFNSSMTKTNRVANSRGAGSSSVGQGSQVKNFNSIKRNLASLEHGLELGGDLNSSKVRDLRQQIALRERELKLKAASQNKESPSVSGKDYKSTNISIAAARKSNAAFYEVGQLAPKEPDRKRLKVGGSYSKQLNSDGQQKMLATTYNLPSKEQAPESSGLQDRNMDDYSQKERLMKVTESNVVKWERQDCRRVDISSAKLPASNVNHNSSQSDMSRMQVDPSVVLNQTPPLTNANTNTLPENRKSADSNPVKNCGTQPPASLLKTSTSGQNLINSFEHLQGIYGDKPSCQASLNLNPWNCLGTVNVADHRSIDMHLVEMEESLDKELDEAQEHRRKCEIEERNALKAYQKSQRALIEANSRCTELYRKRELYSTHFRSLIVNDSNLFLPSRQHEHIGTRVNCGNNVSRNVNLTPSPNDQMQPEYDGCNQPGYDSVTGAPSNLLYQHVNGHSLGSEPCSELDASTSEPLPHNSLIAANGVSFQSNDSNISADEDEETFPLDHETDQRSFKIQQGDQNSVGRENHTDYPPNKNPSVHASQDSLILESKLRSKLFARLPIRTFSKNGGSSTVEPADEPGTEIDNESERTLGSNSSVRLSEAQKNQHYDLEGNDKPETIMSELPVQIQSHEKNSSNFHSAADSKDNFTGGHQLTTSIISSPPLVLRSAFAQMKVMYPMTLIESQSIKSQQNYTRGGFSGEGGCMDSEEIQCDKAIANTKEEGLKDICGTEIGTFTHNVAVDPFWPLCLYELRGKCNNDECPWQHARDFTDQNAHQNQHDDSDSADFQVGLTLHQQKSNSGTELSKCHIALIPPSYLVGFNMLRSDSHKSVIAPRNGQCWQKQFSICLALSSLLQKDLLVDQPSFRANDGCIEVRGSWNGQTSYFQSRKSIANHLNQALASSVLSLEMALLILSQEADKLEGMKKSLSLLSRAIEVDPTSEALWMMYLLIYYSNIESVGKDDMFSYAVKNNNRSYGLWLVYIDSRIHLDDRLVAYNAALTALCHHASAFDRGNVYASACILDLFLQMMDCLCMSGNVGKAIQKIQGLFPVAANSDEPPSHLLSDILTCLTISDKYIFWVCCVYLVIYRKLPDAIVQRFECEKELLAIEWPSVYLQNEEKQRAVKLVEMAVDSVKVSVNSESLDSDTNVRLAQQFALCHIRCTLVLDGPACCQNLLGKYMKLCPSCVELVLLSSRLQTNGTGGVSFKGFEGAISNWPKEVPGIHCIWNQYIEYALQKEGPNFAKELTVHWFNSVSKVRYPLNEILDTVDGNSSHGLLELASASNPDSLTSSSNQMEIMFGLINLSLAKLLHNDHMEAHVAIDRALKAAPPQYIKHCLREHAVFLLNYGSQLKKDAPVSEQLKILNGYLKDAQALPVYEPLSRRFIDSIEKPKVQQLIRNILSPVSSDFSLVNFVLEAWYGPTLLPPKSNQPKELVDFVEAIFEIVPSNYPLAFSVCKLLCRGYSSVNVASDSVLYWRETNACEKVMRDGSEKFDATGFYSGFSEEAGLQYQNLSTFFPGMSLSHKTLRTLERLSVIPLSVATIWLTVTNKQDNSIYGYLKYSNLSGLKYMVFISGICASYAFIAAVSTWIRCIVTKTWLFFVSDQIVAYLMVTSGTAVLEILYLAYNGDREVSWSEACTSYGKFCYRMKLAVILHALALSCFIILAVISAYRAFSIFEPPLVPSKNGKSKGLLLPSEINQIELEDGDLITAFDYMMEKEALIIGTENGLLLLHNIDDNSTEIVGQVEGGVKCISPSPDGDLLAILTGFRQVLVMTHDWDLLYEIAVEEKENYGDGLDVRELDGKNMFGSFISWRGDGKYFATISEASESSALLKKIKVWERDSGALHSTSDSKVFMGAVLEWMPSGAKIAAVYDRKVENRCPDIAFYERNGLVRSSFSIKEAVDATVESLKWNCGSDLVASVVRCEKYDAVKLWFLSNNHWYLKHEVRYSRQDGVRLMWDPVKPLQLICWTLGGQITIYNFTWISAVTENSTALVIDDSKILVTPLSLSLMPPPLHLFSLKFPSSVRDLALYSNNSKNRVAAFLSDGSLGAVELPDPDTWEDLEEKEFTVEASISETGFGSFVNLAWLDSHILLAVSHYGFSHSNCASHSSMGEDGLSGFCLQEIELLCSEDHVPSLVTGSGWHAKISHRNYMEGLVIGIAPNPAKNRSAFVQFDGGNVVEYTSMLGLAVTGGSTKHDDMSFSSSCPWMSVAKASDSGSLKPLLFGLDDIGRLHFGGKVLCNNCSSFSCYSNLADQVITHLILSTKQDFLFVVEIGDILHGEIELKFENFVHTGNRRKEENMNFINIWERGAKIIGVLHGDDAAVIIQTTRGNLESIHPRKLVLASIVNALIQRRFRDALLLVRRHRIDFNVIVDYCGWQTFLQSASEFVKQVNNLSYITEFICSIKNENIMETLYKNYISTPCQNRAGDVQAKDVMSFDSSSKVSSLLLAIRKALEVQVTESPARELCILTTLARSDPPMLEEALKRIKVIREMELLGSSDPRRTSYPSAEEALKHLLWLSDSDAVFEAALGLYDLNLAAIVAVNSQRDPKEFLPYLQELERMPSLVMCYNIDLRLHRYEKAFRHIVSAGDAYYSDCMNLMSKNPQLFPLGLQMITDPAKKMQVLEAWGDHLSDEKCFEDAAITYLCCSSLENALKAYRSCGDWSGVLTVAGLLKLEKDELMQLAHDLCEELQALGKPGEAAKIALEYCGDVNRGINLLISARDWEEALRVAFMHRKEDLVLEVKNAALDCASTLISEHKEGLEKVGKYLTRYLAVRQRRLLLAAKLQSEERSINDLDDDTVSEASSNFSGMSAYTTGTRKGSAASVTSSVTSKARDMRRQRKRGKIRPGSPDEELALVEHLKGMSLTAGAKNELRSLLFTLVKLGGEEIARKLQLAGENFQLTQMAAVKLAEDTISTDIINEKAHTLEHYIRKMRSELPCTGAIIAGHVVPKSEWCSCMLACEESVVKMVLEGGIPKN</sequence>
<keyword evidence="2" id="KW-1185">Reference proteome</keyword>
<name>A0ACC4BLE8_POPAL</name>
<organism evidence="1 2">
    <name type="scientific">Populus alba</name>
    <name type="common">White poplar</name>
    <dbReference type="NCBI Taxonomy" id="43335"/>
    <lineage>
        <taxon>Eukaryota</taxon>
        <taxon>Viridiplantae</taxon>
        <taxon>Streptophyta</taxon>
        <taxon>Embryophyta</taxon>
        <taxon>Tracheophyta</taxon>
        <taxon>Spermatophyta</taxon>
        <taxon>Magnoliopsida</taxon>
        <taxon>eudicotyledons</taxon>
        <taxon>Gunneridae</taxon>
        <taxon>Pentapetalae</taxon>
        <taxon>rosids</taxon>
        <taxon>fabids</taxon>
        <taxon>Malpighiales</taxon>
        <taxon>Salicaceae</taxon>
        <taxon>Saliceae</taxon>
        <taxon>Populus</taxon>
    </lineage>
</organism>